<dbReference type="AlphaFoldDB" id="A0A8T0DF22"/>
<dbReference type="Proteomes" id="UP000699462">
    <property type="component" value="Unassembled WGS sequence"/>
</dbReference>
<sequence length="182" mass="20703">MGFVYLTIDQSTRLIGKPASFFKCHCPPLGTAIPAELTKMRRQLVEAHRVARSGTTRILLQQAISQLNKLDQMTDTLVFQASSAAPLPAKNNEKLPETCPEYWSDPKSDRVYFENVYKTQPCERIPLDKLVELLLYAETCEQATYLIKRVREVYPKLGIRLALRNTTDRAGPCGPWRSVEVF</sequence>
<reference evidence="1 2" key="1">
    <citation type="submission" date="2019-07" db="EMBL/GenBank/DDBJ databases">
        <title>Annotation for the trematode Paragonimus westermani.</title>
        <authorList>
            <person name="Choi Y.-J."/>
        </authorList>
    </citation>
    <scope>NUCLEOTIDE SEQUENCE [LARGE SCALE GENOMIC DNA]</scope>
    <source>
        <strain evidence="1">180907_Pwestermani</strain>
    </source>
</reference>
<proteinExistence type="predicted"/>
<protein>
    <submittedName>
        <fullName evidence="1">Uncharacterized protein</fullName>
    </submittedName>
</protein>
<feature type="non-terminal residue" evidence="1">
    <location>
        <position position="182"/>
    </location>
</feature>
<gene>
    <name evidence="1" type="ORF">P879_10719</name>
</gene>
<evidence type="ECO:0000313" key="1">
    <source>
        <dbReference type="EMBL" id="KAF8566395.1"/>
    </source>
</evidence>
<accession>A0A8T0DF22</accession>
<name>A0A8T0DF22_9TREM</name>
<dbReference type="OrthoDB" id="6358690at2759"/>
<comment type="caution">
    <text evidence="1">The sequence shown here is derived from an EMBL/GenBank/DDBJ whole genome shotgun (WGS) entry which is preliminary data.</text>
</comment>
<evidence type="ECO:0000313" key="2">
    <source>
        <dbReference type="Proteomes" id="UP000699462"/>
    </source>
</evidence>
<keyword evidence="2" id="KW-1185">Reference proteome</keyword>
<organism evidence="1 2">
    <name type="scientific">Paragonimus westermani</name>
    <dbReference type="NCBI Taxonomy" id="34504"/>
    <lineage>
        <taxon>Eukaryota</taxon>
        <taxon>Metazoa</taxon>
        <taxon>Spiralia</taxon>
        <taxon>Lophotrochozoa</taxon>
        <taxon>Platyhelminthes</taxon>
        <taxon>Trematoda</taxon>
        <taxon>Digenea</taxon>
        <taxon>Plagiorchiida</taxon>
        <taxon>Troglotremata</taxon>
        <taxon>Troglotrematidae</taxon>
        <taxon>Paragonimus</taxon>
    </lineage>
</organism>
<dbReference type="EMBL" id="JTDF01005163">
    <property type="protein sequence ID" value="KAF8566395.1"/>
    <property type="molecule type" value="Genomic_DNA"/>
</dbReference>